<dbReference type="InterPro" id="IPR044824">
    <property type="entry name" value="MAIN-like"/>
</dbReference>
<evidence type="ECO:0000313" key="2">
    <source>
        <dbReference type="EMBL" id="KAF0922881.1"/>
    </source>
</evidence>
<gene>
    <name evidence="2" type="ORF">E2562_002130</name>
</gene>
<protein>
    <recommendedName>
        <fullName evidence="1">Aminotransferase-like plant mobile domain-containing protein</fullName>
    </recommendedName>
</protein>
<dbReference type="AlphaFoldDB" id="A0A6G1EDX9"/>
<comment type="caution">
    <text evidence="2">The sequence shown here is derived from an EMBL/GenBank/DDBJ whole genome shotgun (WGS) entry which is preliminary data.</text>
</comment>
<dbReference type="Pfam" id="PF10536">
    <property type="entry name" value="PMD"/>
    <property type="match status" value="1"/>
</dbReference>
<dbReference type="GO" id="GO:0010073">
    <property type="term" value="P:meristem maintenance"/>
    <property type="evidence" value="ECO:0007669"/>
    <property type="project" value="InterPro"/>
</dbReference>
<dbReference type="Proteomes" id="UP000479710">
    <property type="component" value="Unassembled WGS sequence"/>
</dbReference>
<evidence type="ECO:0000259" key="1">
    <source>
        <dbReference type="Pfam" id="PF10536"/>
    </source>
</evidence>
<proteinExistence type="predicted"/>
<dbReference type="PANTHER" id="PTHR46033:SF82">
    <property type="entry name" value="AMINOTRANSFERASE-LIKE PLANT MOBILE DOMAIN-CONTAINING PROTEIN"/>
    <property type="match status" value="1"/>
</dbReference>
<sequence>MDAYNGNAVDKYGQGDFDDLKCLKPLRARVHTPLPWDERYAYYIRRAGFLPLARIVNRGLPQMDHSVLTAMVDSWRPKTHAFHLVCGELTVMLQDTAMILSLPVEDEAVTGDIRTAGWLDML</sequence>
<dbReference type="InterPro" id="IPR019557">
    <property type="entry name" value="AminoTfrase-like_pln_mobile"/>
</dbReference>
<dbReference type="EMBL" id="SPHZ02000003">
    <property type="protein sequence ID" value="KAF0922881.1"/>
    <property type="molecule type" value="Genomic_DNA"/>
</dbReference>
<feature type="domain" description="Aminotransferase-like plant mobile" evidence="1">
    <location>
        <begin position="62"/>
        <end position="114"/>
    </location>
</feature>
<dbReference type="OrthoDB" id="693110at2759"/>
<dbReference type="PANTHER" id="PTHR46033">
    <property type="entry name" value="PROTEIN MAIN-LIKE 2"/>
    <property type="match status" value="1"/>
</dbReference>
<reference evidence="2 3" key="1">
    <citation type="submission" date="2019-11" db="EMBL/GenBank/DDBJ databases">
        <title>Whole genome sequence of Oryza granulata.</title>
        <authorList>
            <person name="Li W."/>
        </authorList>
    </citation>
    <scope>NUCLEOTIDE SEQUENCE [LARGE SCALE GENOMIC DNA]</scope>
    <source>
        <strain evidence="3">cv. Menghai</strain>
        <tissue evidence="2">Leaf</tissue>
    </source>
</reference>
<organism evidence="2 3">
    <name type="scientific">Oryza meyeriana var. granulata</name>
    <dbReference type="NCBI Taxonomy" id="110450"/>
    <lineage>
        <taxon>Eukaryota</taxon>
        <taxon>Viridiplantae</taxon>
        <taxon>Streptophyta</taxon>
        <taxon>Embryophyta</taxon>
        <taxon>Tracheophyta</taxon>
        <taxon>Spermatophyta</taxon>
        <taxon>Magnoliopsida</taxon>
        <taxon>Liliopsida</taxon>
        <taxon>Poales</taxon>
        <taxon>Poaceae</taxon>
        <taxon>BOP clade</taxon>
        <taxon>Oryzoideae</taxon>
        <taxon>Oryzeae</taxon>
        <taxon>Oryzinae</taxon>
        <taxon>Oryza</taxon>
        <taxon>Oryza meyeriana</taxon>
    </lineage>
</organism>
<keyword evidence="3" id="KW-1185">Reference proteome</keyword>
<name>A0A6G1EDX9_9ORYZ</name>
<accession>A0A6G1EDX9</accession>
<evidence type="ECO:0000313" key="3">
    <source>
        <dbReference type="Proteomes" id="UP000479710"/>
    </source>
</evidence>